<feature type="signal peptide" evidence="1">
    <location>
        <begin position="1"/>
        <end position="18"/>
    </location>
</feature>
<proteinExistence type="predicted"/>
<reference evidence="2 3" key="1">
    <citation type="journal article" date="2015" name="Genome Biol. Evol.">
        <title>The genome of winter moth (Operophtera brumata) provides a genomic perspective on sexual dimorphism and phenology.</title>
        <authorList>
            <person name="Derks M.F."/>
            <person name="Smit S."/>
            <person name="Salis L."/>
            <person name="Schijlen E."/>
            <person name="Bossers A."/>
            <person name="Mateman C."/>
            <person name="Pijl A.S."/>
            <person name="de Ridder D."/>
            <person name="Groenen M.A."/>
            <person name="Visser M.E."/>
            <person name="Megens H.J."/>
        </authorList>
    </citation>
    <scope>NUCLEOTIDE SEQUENCE [LARGE SCALE GENOMIC DNA]</scope>
    <source>
        <strain evidence="2">WM2013NL</strain>
        <tissue evidence="2">Head and thorax</tissue>
    </source>
</reference>
<dbReference type="PANTHER" id="PTHR37685:SF1">
    <property type="entry name" value="GEO11136P1-RELATED"/>
    <property type="match status" value="1"/>
</dbReference>
<comment type="caution">
    <text evidence="2">The sequence shown here is derived from an EMBL/GenBank/DDBJ whole genome shotgun (WGS) entry which is preliminary data.</text>
</comment>
<gene>
    <name evidence="2" type="ORF">OBRU01_06846</name>
</gene>
<dbReference type="EMBL" id="JTDY01000808">
    <property type="protein sequence ID" value="KOB75797.1"/>
    <property type="molecule type" value="Genomic_DNA"/>
</dbReference>
<accession>A0A0L7LK23</accession>
<dbReference type="InterPro" id="IPR031734">
    <property type="entry name" value="MBF2"/>
</dbReference>
<evidence type="ECO:0000313" key="3">
    <source>
        <dbReference type="Proteomes" id="UP000037510"/>
    </source>
</evidence>
<evidence type="ECO:0000313" key="2">
    <source>
        <dbReference type="EMBL" id="KOB75797.1"/>
    </source>
</evidence>
<organism evidence="2 3">
    <name type="scientific">Operophtera brumata</name>
    <name type="common">Winter moth</name>
    <name type="synonym">Phalaena brumata</name>
    <dbReference type="NCBI Taxonomy" id="104452"/>
    <lineage>
        <taxon>Eukaryota</taxon>
        <taxon>Metazoa</taxon>
        <taxon>Ecdysozoa</taxon>
        <taxon>Arthropoda</taxon>
        <taxon>Hexapoda</taxon>
        <taxon>Insecta</taxon>
        <taxon>Pterygota</taxon>
        <taxon>Neoptera</taxon>
        <taxon>Endopterygota</taxon>
        <taxon>Lepidoptera</taxon>
        <taxon>Glossata</taxon>
        <taxon>Ditrysia</taxon>
        <taxon>Geometroidea</taxon>
        <taxon>Geometridae</taxon>
        <taxon>Larentiinae</taxon>
        <taxon>Operophtera</taxon>
    </lineage>
</organism>
<dbReference type="PANTHER" id="PTHR37685">
    <property type="entry name" value="GEO11136P1-RELATED"/>
    <property type="match status" value="1"/>
</dbReference>
<feature type="chain" id="PRO_5005573503" evidence="1">
    <location>
        <begin position="19"/>
        <end position="225"/>
    </location>
</feature>
<dbReference type="Proteomes" id="UP000037510">
    <property type="component" value="Unassembled WGS sequence"/>
</dbReference>
<evidence type="ECO:0000256" key="1">
    <source>
        <dbReference type="SAM" id="SignalP"/>
    </source>
</evidence>
<name>A0A0L7LK23_OPEBR</name>
<sequence>MTKLVLIFTFALITIAKSNDIKVGFASAQSRRIYSEIKQADPALWKRTDDVVIQAPQNEIISAVYVTDLRDDKDGEAFIESGGVGMKSVTIGLKSPTILRGYKFEVEVYGNDPNLNGNGRYLSKGGYQHCKTVIVGQTSDYNGQVRKVFEKNIEATAIPFIKREEEIYFEYPQGDQRIKGIAIKDLEGGEAEPSINRGGLGFNFVNVKVKSARGSGYKILVEVYA</sequence>
<dbReference type="Pfam" id="PF15868">
    <property type="entry name" value="MBF2"/>
    <property type="match status" value="2"/>
</dbReference>
<keyword evidence="3" id="KW-1185">Reference proteome</keyword>
<protein>
    <submittedName>
        <fullName evidence="2">Hdd1-like protein</fullName>
    </submittedName>
</protein>
<keyword evidence="1" id="KW-0732">Signal</keyword>
<dbReference type="AlphaFoldDB" id="A0A0L7LK23"/>